<feature type="binding site" evidence="8">
    <location>
        <position position="359"/>
    </location>
    <ligand>
        <name>phosphoenolpyruvate</name>
        <dbReference type="ChEBI" id="CHEBI:58702"/>
    </ligand>
</feature>
<feature type="active site" description="Proton acceptor" evidence="8">
    <location>
        <position position="284"/>
    </location>
</feature>
<dbReference type="GO" id="GO:0009073">
    <property type="term" value="P:aromatic amino acid family biosynthetic process"/>
    <property type="evidence" value="ECO:0007669"/>
    <property type="project" value="UniProtKB-KW"/>
</dbReference>
<dbReference type="PIRSF" id="PIRSF000505">
    <property type="entry name" value="EPSPS"/>
    <property type="match status" value="1"/>
</dbReference>
<comment type="subcellular location">
    <subcellularLocation>
        <location evidence="8">Cytoplasm</location>
    </subcellularLocation>
</comment>
<dbReference type="GO" id="GO:0005737">
    <property type="term" value="C:cytoplasm"/>
    <property type="evidence" value="ECO:0007669"/>
    <property type="project" value="UniProtKB-SubCell"/>
</dbReference>
<evidence type="ECO:0000259" key="9">
    <source>
        <dbReference type="Pfam" id="PF00275"/>
    </source>
</evidence>
<dbReference type="PANTHER" id="PTHR21090:SF5">
    <property type="entry name" value="PENTAFUNCTIONAL AROM POLYPEPTIDE"/>
    <property type="match status" value="1"/>
</dbReference>
<dbReference type="InterPro" id="IPR001986">
    <property type="entry name" value="Enolpyruvate_Tfrase_dom"/>
</dbReference>
<organism evidence="10 11">
    <name type="scientific">Companilactobacillus nodensis DSM 19682 = JCM 14932 = NBRC 107160</name>
    <dbReference type="NCBI Taxonomy" id="1423775"/>
    <lineage>
        <taxon>Bacteria</taxon>
        <taxon>Bacillati</taxon>
        <taxon>Bacillota</taxon>
        <taxon>Bacilli</taxon>
        <taxon>Lactobacillales</taxon>
        <taxon>Lactobacillaceae</taxon>
        <taxon>Companilactobacillus</taxon>
    </lineage>
</organism>
<evidence type="ECO:0000256" key="6">
    <source>
        <dbReference type="ARBA" id="ARBA00023141"/>
    </source>
</evidence>
<feature type="binding site" evidence="8">
    <location>
        <position position="65"/>
    </location>
    <ligand>
        <name>phosphoenolpyruvate</name>
        <dbReference type="ChEBI" id="CHEBI:58702"/>
    </ligand>
</feature>
<dbReference type="UniPathway" id="UPA00053">
    <property type="reaction ID" value="UER00089"/>
</dbReference>
<evidence type="ECO:0000256" key="2">
    <source>
        <dbReference type="ARBA" id="ARBA00009948"/>
    </source>
</evidence>
<feature type="binding site" evidence="8">
    <location>
        <position position="137"/>
    </location>
    <ligand>
        <name>3-phosphoshikimate</name>
        <dbReference type="ChEBI" id="CHEBI:145989"/>
    </ligand>
</feature>
<dbReference type="EC" id="2.5.1.19" evidence="8"/>
<dbReference type="InterPro" id="IPR036968">
    <property type="entry name" value="Enolpyruvate_Tfrase_sf"/>
</dbReference>
<feature type="binding site" evidence="8">
    <location>
        <position position="139"/>
    </location>
    <ligand>
        <name>3-phosphoshikimate</name>
        <dbReference type="ChEBI" id="CHEBI:145989"/>
    </ligand>
</feature>
<name>A0A0R1K7L6_9LACO</name>
<evidence type="ECO:0000256" key="1">
    <source>
        <dbReference type="ARBA" id="ARBA00004811"/>
    </source>
</evidence>
<feature type="binding site" evidence="8">
    <location>
        <position position="284"/>
    </location>
    <ligand>
        <name>3-phosphoshikimate</name>
        <dbReference type="ChEBI" id="CHEBI:145989"/>
    </ligand>
</feature>
<dbReference type="HAMAP" id="MF_00210">
    <property type="entry name" value="EPSP_synth"/>
    <property type="match status" value="1"/>
</dbReference>
<evidence type="ECO:0000256" key="5">
    <source>
        <dbReference type="ARBA" id="ARBA00022679"/>
    </source>
</evidence>
<keyword evidence="11" id="KW-1185">Reference proteome</keyword>
<evidence type="ECO:0000313" key="11">
    <source>
        <dbReference type="Proteomes" id="UP000051248"/>
    </source>
</evidence>
<dbReference type="PATRIC" id="fig|1423775.4.peg.1722"/>
<dbReference type="FunFam" id="3.65.10.10:FF:000006">
    <property type="entry name" value="3-phosphoshikimate 1-carboxyvinyltransferase"/>
    <property type="match status" value="1"/>
</dbReference>
<comment type="caution">
    <text evidence="8">Lacks conserved residue(s) required for the propagation of feature annotation.</text>
</comment>
<dbReference type="Pfam" id="PF00275">
    <property type="entry name" value="EPSP_synthase"/>
    <property type="match status" value="1"/>
</dbReference>
<dbReference type="Gene3D" id="3.65.10.10">
    <property type="entry name" value="Enolpyruvate transferase domain"/>
    <property type="match status" value="2"/>
</dbReference>
<feature type="binding site" evidence="8">
    <location>
        <position position="311"/>
    </location>
    <ligand>
        <name>3-phosphoshikimate</name>
        <dbReference type="ChEBI" id="CHEBI:145989"/>
    </ligand>
</feature>
<dbReference type="InterPro" id="IPR023193">
    <property type="entry name" value="EPSP_synthase_CS"/>
</dbReference>
<sequence length="399" mass="42292">MLGAIVNGTTRITNLLNSADVNTTRAILTNLGVTITERGNITEVVGAGVSNLHDPGIVLDMGNSGTSTRLLTGLIAGADLDAQIIGDDSLSRRPMDRVIDPLNNVGANITSNNGKLPMIIHRSQLNNKIDFELPVGSAQVKSAVLLAGITSGSKTTVVDKFRTRNHTEIMLQQFGAEVKVDGAKISVPADQHLSAADVLVPGDISSAAFWIVAGLLVKGSNLTIKNVGINPTRSGIINILRQMDAKIDIKQTSIDGETIADITPRFSKLQALNIYGEIIPTCIDEIPIIVLAATQATGRTIIRGAAELKLKESDRILTVTSELKKLGAQIKATDDGFIIDGPAQLTANKTHVSGHKDHRIAMMLAIASLITDGEVILDDDDSVGISYPTFFTELGKLSV</sequence>
<dbReference type="NCBIfam" id="TIGR01356">
    <property type="entry name" value="aroA"/>
    <property type="match status" value="1"/>
</dbReference>
<dbReference type="PANTHER" id="PTHR21090">
    <property type="entry name" value="AROM/DEHYDROQUINATE SYNTHASE"/>
    <property type="match status" value="1"/>
</dbReference>
<dbReference type="GO" id="GO:0009423">
    <property type="term" value="P:chorismate biosynthetic process"/>
    <property type="evidence" value="ECO:0007669"/>
    <property type="project" value="UniProtKB-UniRule"/>
</dbReference>
<gene>
    <name evidence="8" type="primary">aroA</name>
    <name evidence="10" type="ORF">FD03_GL001689</name>
</gene>
<dbReference type="InterPro" id="IPR013792">
    <property type="entry name" value="RNA3'P_cycl/enolpyr_Trfase_a/b"/>
</dbReference>
<dbReference type="PROSITE" id="PS00885">
    <property type="entry name" value="EPSP_SYNTHASE_2"/>
    <property type="match status" value="1"/>
</dbReference>
<evidence type="ECO:0000256" key="4">
    <source>
        <dbReference type="ARBA" id="ARBA00022605"/>
    </source>
</evidence>
<dbReference type="GO" id="GO:0003866">
    <property type="term" value="F:3-phosphoshikimate 1-carboxyvinyltransferase activity"/>
    <property type="evidence" value="ECO:0007669"/>
    <property type="project" value="UniProtKB-UniRule"/>
</dbReference>
<comment type="similarity">
    <text evidence="2 8">Belongs to the EPSP synthase family.</text>
</comment>
<feature type="binding site" evidence="8">
    <location>
        <position position="315"/>
    </location>
    <ligand>
        <name>phosphoenolpyruvate</name>
        <dbReference type="ChEBI" id="CHEBI:58702"/>
    </ligand>
</feature>
<dbReference type="GO" id="GO:0008652">
    <property type="term" value="P:amino acid biosynthetic process"/>
    <property type="evidence" value="ECO:0007669"/>
    <property type="project" value="UniProtKB-KW"/>
</dbReference>
<feature type="binding site" evidence="8">
    <location>
        <position position="139"/>
    </location>
    <ligand>
        <name>phosphoenolpyruvate</name>
        <dbReference type="ChEBI" id="CHEBI:58702"/>
    </ligand>
</feature>
<comment type="caution">
    <text evidence="10">The sequence shown here is derived from an EMBL/GenBank/DDBJ whole genome shotgun (WGS) entry which is preliminary data.</text>
</comment>
<dbReference type="eggNOG" id="COG0128">
    <property type="taxonomic scope" value="Bacteria"/>
</dbReference>
<comment type="pathway">
    <text evidence="1 8">Metabolic intermediate biosynthesis; chorismate biosynthesis; chorismate from D-erythrose 4-phosphate and phosphoenolpyruvate: step 6/7.</text>
</comment>
<dbReference type="CDD" id="cd01556">
    <property type="entry name" value="EPSP_synthase"/>
    <property type="match status" value="1"/>
</dbReference>
<feature type="domain" description="Enolpyruvate transferase" evidence="9">
    <location>
        <begin position="1"/>
        <end position="394"/>
    </location>
</feature>
<dbReference type="SUPFAM" id="SSF55205">
    <property type="entry name" value="EPT/RTPC-like"/>
    <property type="match status" value="1"/>
</dbReference>
<comment type="catalytic activity">
    <reaction evidence="7">
        <text>3-phosphoshikimate + phosphoenolpyruvate = 5-O-(1-carboxyvinyl)-3-phosphoshikimate + phosphate</text>
        <dbReference type="Rhea" id="RHEA:21256"/>
        <dbReference type="ChEBI" id="CHEBI:43474"/>
        <dbReference type="ChEBI" id="CHEBI:57701"/>
        <dbReference type="ChEBI" id="CHEBI:58702"/>
        <dbReference type="ChEBI" id="CHEBI:145989"/>
        <dbReference type="EC" id="2.5.1.19"/>
    </reaction>
    <physiologicalReaction direction="left-to-right" evidence="7">
        <dbReference type="Rhea" id="RHEA:21257"/>
    </physiologicalReaction>
</comment>
<proteinExistence type="inferred from homology"/>
<evidence type="ECO:0000313" key="10">
    <source>
        <dbReference type="EMBL" id="KRK79323.1"/>
    </source>
</evidence>
<accession>A0A0R1K7L6</accession>
<dbReference type="InterPro" id="IPR006264">
    <property type="entry name" value="EPSP_synthase"/>
</dbReference>
<keyword evidence="4 8" id="KW-0028">Amino-acid biosynthesis</keyword>
<keyword evidence="5 8" id="KW-0808">Transferase</keyword>
<evidence type="ECO:0000256" key="3">
    <source>
        <dbReference type="ARBA" id="ARBA00022490"/>
    </source>
</evidence>
<dbReference type="AlphaFoldDB" id="A0A0R1K7L6"/>
<evidence type="ECO:0000256" key="7">
    <source>
        <dbReference type="ARBA" id="ARBA00044633"/>
    </source>
</evidence>
<dbReference type="EMBL" id="AZDZ01000019">
    <property type="protein sequence ID" value="KRK79323.1"/>
    <property type="molecule type" value="Genomic_DNA"/>
</dbReference>
<dbReference type="STRING" id="1423775.FD03_GL001689"/>
<feature type="binding site" evidence="8">
    <location>
        <position position="93"/>
    </location>
    <ligand>
        <name>phosphoenolpyruvate</name>
        <dbReference type="ChEBI" id="CHEBI:58702"/>
    </ligand>
</feature>
<keyword evidence="6 8" id="KW-0057">Aromatic amino acid biosynthesis</keyword>
<dbReference type="Proteomes" id="UP000051248">
    <property type="component" value="Unassembled WGS sequence"/>
</dbReference>
<evidence type="ECO:0000256" key="8">
    <source>
        <dbReference type="HAMAP-Rule" id="MF_00210"/>
    </source>
</evidence>
<dbReference type="PROSITE" id="PS00104">
    <property type="entry name" value="EPSP_SYNTHASE_1"/>
    <property type="match status" value="1"/>
</dbReference>
<comment type="function">
    <text evidence="8">Catalyzes the transfer of the enolpyruvyl moiety of phosphoenolpyruvate (PEP) to the 5-hydroxyl of shikimate-3-phosphate (S3P) to produce enolpyruvyl shikimate-3-phosphate and inorganic phosphate.</text>
</comment>
<protein>
    <recommendedName>
        <fullName evidence="8">3-phosphoshikimate 1-carboxyvinyltransferase</fullName>
        <ecNumber evidence="8">2.5.1.19</ecNumber>
    </recommendedName>
    <alternativeName>
        <fullName evidence="8">5-enolpyruvylshikimate-3-phosphate synthase</fullName>
        <shortName evidence="8">EPSP synthase</shortName>
        <shortName evidence="8">EPSPS</shortName>
    </alternativeName>
</protein>
<keyword evidence="3 8" id="KW-0963">Cytoplasm</keyword>
<reference evidence="10 11" key="1">
    <citation type="journal article" date="2015" name="Genome Announc.">
        <title>Expanding the biotechnology potential of lactobacilli through comparative genomics of 213 strains and associated genera.</title>
        <authorList>
            <person name="Sun Z."/>
            <person name="Harris H.M."/>
            <person name="McCann A."/>
            <person name="Guo C."/>
            <person name="Argimon S."/>
            <person name="Zhang W."/>
            <person name="Yang X."/>
            <person name="Jeffery I.B."/>
            <person name="Cooney J.C."/>
            <person name="Kagawa T.F."/>
            <person name="Liu W."/>
            <person name="Song Y."/>
            <person name="Salvetti E."/>
            <person name="Wrobel A."/>
            <person name="Rasinkangas P."/>
            <person name="Parkhill J."/>
            <person name="Rea M.C."/>
            <person name="O'Sullivan O."/>
            <person name="Ritari J."/>
            <person name="Douillard F.P."/>
            <person name="Paul Ross R."/>
            <person name="Yang R."/>
            <person name="Briner A.E."/>
            <person name="Felis G.E."/>
            <person name="de Vos W.M."/>
            <person name="Barrangou R."/>
            <person name="Klaenhammer T.R."/>
            <person name="Caufield P.W."/>
            <person name="Cui Y."/>
            <person name="Zhang H."/>
            <person name="O'Toole P.W."/>
        </authorList>
    </citation>
    <scope>NUCLEOTIDE SEQUENCE [LARGE SCALE GENOMIC DNA]</scope>
    <source>
        <strain evidence="10 11">DSM 19682</strain>
    </source>
</reference>
<comment type="subunit">
    <text evidence="8">Monomer.</text>
</comment>